<organism evidence="9 10">
    <name type="scientific">Olea europaea subsp. europaea</name>
    <dbReference type="NCBI Taxonomy" id="158383"/>
    <lineage>
        <taxon>Eukaryota</taxon>
        <taxon>Viridiplantae</taxon>
        <taxon>Streptophyta</taxon>
        <taxon>Embryophyta</taxon>
        <taxon>Tracheophyta</taxon>
        <taxon>Spermatophyta</taxon>
        <taxon>Magnoliopsida</taxon>
        <taxon>eudicotyledons</taxon>
        <taxon>Gunneridae</taxon>
        <taxon>Pentapetalae</taxon>
        <taxon>asterids</taxon>
        <taxon>lamiids</taxon>
        <taxon>Lamiales</taxon>
        <taxon>Oleaceae</taxon>
        <taxon>Oleeae</taxon>
        <taxon>Olea</taxon>
    </lineage>
</organism>
<proteinExistence type="inferred from homology"/>
<evidence type="ECO:0000256" key="7">
    <source>
        <dbReference type="ARBA" id="ARBA00023136"/>
    </source>
</evidence>
<comment type="subcellular location">
    <subcellularLocation>
        <location evidence="1">Membrane</location>
        <topology evidence="1">Multi-pass membrane protein</topology>
    </subcellularLocation>
</comment>
<comment type="similarity">
    <text evidence="2">Belongs to the aromatic acid exporter (TC 2.A.85) family.</text>
</comment>
<comment type="caution">
    <text evidence="9">The sequence shown here is derived from an EMBL/GenBank/DDBJ whole genome shotgun (WGS) entry which is preliminary data.</text>
</comment>
<keyword evidence="7" id="KW-0472">Membrane</keyword>
<reference evidence="9 10" key="1">
    <citation type="submission" date="2019-12" db="EMBL/GenBank/DDBJ databases">
        <authorList>
            <person name="Alioto T."/>
            <person name="Alioto T."/>
            <person name="Gomez Garrido J."/>
        </authorList>
    </citation>
    <scope>NUCLEOTIDE SEQUENCE [LARGE SCALE GENOMIC DNA]</scope>
</reference>
<keyword evidence="10" id="KW-1185">Reference proteome</keyword>
<evidence type="ECO:0000256" key="5">
    <source>
        <dbReference type="ARBA" id="ARBA00022989"/>
    </source>
</evidence>
<evidence type="ECO:0000256" key="2">
    <source>
        <dbReference type="ARBA" id="ARBA00007079"/>
    </source>
</evidence>
<dbReference type="PANTHER" id="PTHR31086">
    <property type="entry name" value="ALUMINUM-ACTIVATED MALATE TRANSPORTER 10"/>
    <property type="match status" value="1"/>
</dbReference>
<dbReference type="GO" id="GO:0015743">
    <property type="term" value="P:malate transport"/>
    <property type="evidence" value="ECO:0007669"/>
    <property type="project" value="InterPro"/>
</dbReference>
<evidence type="ECO:0000256" key="3">
    <source>
        <dbReference type="ARBA" id="ARBA00022448"/>
    </source>
</evidence>
<dbReference type="Proteomes" id="UP000594638">
    <property type="component" value="Unassembled WGS sequence"/>
</dbReference>
<gene>
    <name evidence="9" type="ORF">OLEA9_A027932</name>
</gene>
<evidence type="ECO:0000256" key="8">
    <source>
        <dbReference type="ARBA" id="ARBA00023303"/>
    </source>
</evidence>
<dbReference type="InterPro" id="IPR020966">
    <property type="entry name" value="ALMT"/>
</dbReference>
<protein>
    <submittedName>
        <fullName evidence="9">Aluminum-activated malate transporter 9-like</fullName>
    </submittedName>
</protein>
<dbReference type="GO" id="GO:0034220">
    <property type="term" value="P:monoatomic ion transmembrane transport"/>
    <property type="evidence" value="ECO:0007669"/>
    <property type="project" value="UniProtKB-KW"/>
</dbReference>
<evidence type="ECO:0000256" key="4">
    <source>
        <dbReference type="ARBA" id="ARBA00022692"/>
    </source>
</evidence>
<keyword evidence="8" id="KW-0407">Ion channel</keyword>
<keyword evidence="3" id="KW-0813">Transport</keyword>
<dbReference type="OrthoDB" id="68611at2759"/>
<sequence>MKRNLKTSFLKRVHSSTERLQRKINTHSYLLTSANEPCDNSSKLSQAISSTFFNLSNQLAKPDNKCIEQNYNTLSQPNYATIELQRESYHEMMRKQSRSRLDSCPSREVDSHEIEGGFSSDFIPRMQALQSTAALSLATFTSLLVEFVARLDLLVEAVENLSKMAKFKQEAL</sequence>
<keyword evidence="4" id="KW-0812">Transmembrane</keyword>
<evidence type="ECO:0000256" key="1">
    <source>
        <dbReference type="ARBA" id="ARBA00004141"/>
    </source>
</evidence>
<evidence type="ECO:0000313" key="9">
    <source>
        <dbReference type="EMBL" id="CAA3010245.1"/>
    </source>
</evidence>
<dbReference type="EMBL" id="CACTIH010007337">
    <property type="protein sequence ID" value="CAA3010245.1"/>
    <property type="molecule type" value="Genomic_DNA"/>
</dbReference>
<dbReference type="Pfam" id="PF11744">
    <property type="entry name" value="ALMT"/>
    <property type="match status" value="1"/>
</dbReference>
<evidence type="ECO:0000313" key="10">
    <source>
        <dbReference type="Proteomes" id="UP000594638"/>
    </source>
</evidence>
<dbReference type="AlphaFoldDB" id="A0A8S0TWB0"/>
<dbReference type="GO" id="GO:0016020">
    <property type="term" value="C:membrane"/>
    <property type="evidence" value="ECO:0007669"/>
    <property type="project" value="UniProtKB-SubCell"/>
</dbReference>
<dbReference type="Gramene" id="OE9A027932T1">
    <property type="protein sequence ID" value="OE9A027932C1"/>
    <property type="gene ID" value="OE9A027932"/>
</dbReference>
<keyword evidence="6" id="KW-0406">Ion transport</keyword>
<accession>A0A8S0TWB0</accession>
<name>A0A8S0TWB0_OLEEU</name>
<keyword evidence="5" id="KW-1133">Transmembrane helix</keyword>
<evidence type="ECO:0000256" key="6">
    <source>
        <dbReference type="ARBA" id="ARBA00023065"/>
    </source>
</evidence>